<dbReference type="EMBL" id="CP006916">
    <property type="protein sequence ID" value="AHB99355.1"/>
    <property type="molecule type" value="Genomic_DNA"/>
</dbReference>
<gene>
    <name evidence="2" type="ORF">GCW_00150</name>
</gene>
<evidence type="ECO:0000313" key="2">
    <source>
        <dbReference type="EMBL" id="AHB99355.1"/>
    </source>
</evidence>
<feature type="transmembrane region" description="Helical" evidence="1">
    <location>
        <begin position="12"/>
        <end position="33"/>
    </location>
</feature>
<name>A0A0F6CJT3_MYCGL</name>
<dbReference type="RefSeq" id="WP_011883650.1">
    <property type="nucleotide sequence ID" value="NC_023030.2"/>
</dbReference>
<keyword evidence="1" id="KW-0812">Transmembrane</keyword>
<keyword evidence="1" id="KW-1133">Transmembrane helix</keyword>
<accession>A0A0F6CJT3</accession>
<dbReference type="HOGENOM" id="CLU_939475_0_0_14"/>
<evidence type="ECO:0000313" key="3">
    <source>
        <dbReference type="Proteomes" id="UP000018735"/>
    </source>
</evidence>
<dbReference type="AlphaFoldDB" id="A0A0F6CJT3"/>
<dbReference type="KEGG" id="mgz:GCW_00150"/>
<feature type="transmembrane region" description="Helical" evidence="1">
    <location>
        <begin position="39"/>
        <end position="60"/>
    </location>
</feature>
<proteinExistence type="predicted"/>
<protein>
    <submittedName>
        <fullName evidence="2">Putative conserved protein, contains RING Zn-finger domain</fullName>
    </submittedName>
</protein>
<sequence>MISKILNPKLRRIVVITAWILMIIPLIATYFFINTPVVLYSLYFSLYPISLILYVGHYYLHLRLRKKLNEQYQAKAIFEGLEKTKKLKIKRVNDQFLNKEMIKQIIKLSDGEIQNLDKRFSQPNFYQEYQVNDHNDQLRISCLEFCKSKYSLNYPYKYDCYYWFELKNLSDQPFVLLNKKEAQNPGFSKYLVNGLKPNFQDKFVLYTNQENFDLTKVIDDEILNDLLFKKPDTNINLVNKNNKTFLLLRMSFNIFNLYYGSDYFDETTYHQLVIQRVENIKLLIDLFYSLRECIND</sequence>
<reference evidence="2 3" key="1">
    <citation type="journal article" date="2011" name="PLoS ONE">
        <title>Core proteome of the minimal cell: comparative proteomics of three mollicute species.</title>
        <authorList>
            <person name="Fisunov G.Y."/>
            <person name="Alexeev D.G."/>
            <person name="Bazaleev N.A."/>
            <person name="Ladygina V.G."/>
            <person name="Galyamina M.A."/>
            <person name="Kondratov I.G."/>
            <person name="Zhukova N.A."/>
            <person name="Serebryakova M.V."/>
            <person name="Demina I.A."/>
            <person name="Govorun V.M."/>
        </authorList>
    </citation>
    <scope>NUCLEOTIDE SEQUENCE [LARGE SCALE GENOMIC DNA]</scope>
    <source>
        <strain evidence="2 3">S6</strain>
    </source>
</reference>
<dbReference type="Proteomes" id="UP000018735">
    <property type="component" value="Chromosome"/>
</dbReference>
<evidence type="ECO:0000256" key="1">
    <source>
        <dbReference type="SAM" id="Phobius"/>
    </source>
</evidence>
<organism evidence="2 3">
    <name type="scientific">Mycoplasmoides gallisepticum S6</name>
    <dbReference type="NCBI Taxonomy" id="1006581"/>
    <lineage>
        <taxon>Bacteria</taxon>
        <taxon>Bacillati</taxon>
        <taxon>Mycoplasmatota</taxon>
        <taxon>Mycoplasmoidales</taxon>
        <taxon>Mycoplasmoidaceae</taxon>
        <taxon>Mycoplasmoides</taxon>
    </lineage>
</organism>
<keyword evidence="1" id="KW-0472">Membrane</keyword>